<accession>A0A6V8NDW2</accession>
<gene>
    <name evidence="2" type="ORF">GMLC_44070</name>
</gene>
<dbReference type="AlphaFoldDB" id="A0A6V8NDW2"/>
<dbReference type="EMBL" id="BLXZ01000013">
    <property type="protein sequence ID" value="GFO70828.1"/>
    <property type="molecule type" value="Genomic_DNA"/>
</dbReference>
<evidence type="ECO:0000313" key="3">
    <source>
        <dbReference type="Proteomes" id="UP000587586"/>
    </source>
</evidence>
<proteinExistence type="predicted"/>
<name>A0A6V8NDW2_9BACT</name>
<comment type="caution">
    <text evidence="2">The sequence shown here is derived from an EMBL/GenBank/DDBJ whole genome shotgun (WGS) entry which is preliminary data.</text>
</comment>
<feature type="compositionally biased region" description="Basic and acidic residues" evidence="1">
    <location>
        <begin position="91"/>
        <end position="110"/>
    </location>
</feature>
<protein>
    <submittedName>
        <fullName evidence="2">Uncharacterized protein</fullName>
    </submittedName>
</protein>
<organism evidence="2 3">
    <name type="scientific">Geomonas limicola</name>
    <dbReference type="NCBI Taxonomy" id="2740186"/>
    <lineage>
        <taxon>Bacteria</taxon>
        <taxon>Pseudomonadati</taxon>
        <taxon>Thermodesulfobacteriota</taxon>
        <taxon>Desulfuromonadia</taxon>
        <taxon>Geobacterales</taxon>
        <taxon>Geobacteraceae</taxon>
        <taxon>Geomonas</taxon>
    </lineage>
</organism>
<sequence>MQHIKKKVSTARRLTRYSIGKRLSCGPVLALLLVSLVLGAGRARGAEEPLSPEFLEYLGTVESGGIKDIDNLSLEEFVQFLKSALKKAVGQKKDDQGKEKGNEHADAPKH</sequence>
<reference evidence="3" key="1">
    <citation type="submission" date="2020-06" db="EMBL/GenBank/DDBJ databases">
        <title>Draft genomic sequecing of Geomonas sp. Red745.</title>
        <authorList>
            <person name="Itoh H."/>
            <person name="Xu Z.X."/>
            <person name="Ushijima N."/>
            <person name="Masuda Y."/>
            <person name="Shiratori Y."/>
            <person name="Senoo K."/>
        </authorList>
    </citation>
    <scope>NUCLEOTIDE SEQUENCE [LARGE SCALE GENOMIC DNA]</scope>
    <source>
        <strain evidence="3">Red745</strain>
    </source>
</reference>
<dbReference type="Proteomes" id="UP000587586">
    <property type="component" value="Unassembled WGS sequence"/>
</dbReference>
<evidence type="ECO:0000313" key="2">
    <source>
        <dbReference type="EMBL" id="GFO70828.1"/>
    </source>
</evidence>
<evidence type="ECO:0000256" key="1">
    <source>
        <dbReference type="SAM" id="MobiDB-lite"/>
    </source>
</evidence>
<keyword evidence="3" id="KW-1185">Reference proteome</keyword>
<feature type="region of interest" description="Disordered" evidence="1">
    <location>
        <begin position="88"/>
        <end position="110"/>
    </location>
</feature>